<reference evidence="1 2" key="1">
    <citation type="journal article" date="2019" name="Commun. Biol.">
        <title>The bagworm genome reveals a unique fibroin gene that provides high tensile strength.</title>
        <authorList>
            <person name="Kono N."/>
            <person name="Nakamura H."/>
            <person name="Ohtoshi R."/>
            <person name="Tomita M."/>
            <person name="Numata K."/>
            <person name="Arakawa K."/>
        </authorList>
    </citation>
    <scope>NUCLEOTIDE SEQUENCE [LARGE SCALE GENOMIC DNA]</scope>
</reference>
<evidence type="ECO:0000313" key="2">
    <source>
        <dbReference type="Proteomes" id="UP000299102"/>
    </source>
</evidence>
<organism evidence="1 2">
    <name type="scientific">Eumeta variegata</name>
    <name type="common">Bagworm moth</name>
    <name type="synonym">Eumeta japonica</name>
    <dbReference type="NCBI Taxonomy" id="151549"/>
    <lineage>
        <taxon>Eukaryota</taxon>
        <taxon>Metazoa</taxon>
        <taxon>Ecdysozoa</taxon>
        <taxon>Arthropoda</taxon>
        <taxon>Hexapoda</taxon>
        <taxon>Insecta</taxon>
        <taxon>Pterygota</taxon>
        <taxon>Neoptera</taxon>
        <taxon>Endopterygota</taxon>
        <taxon>Lepidoptera</taxon>
        <taxon>Glossata</taxon>
        <taxon>Ditrysia</taxon>
        <taxon>Tineoidea</taxon>
        <taxon>Psychidae</taxon>
        <taxon>Oiketicinae</taxon>
        <taxon>Eumeta</taxon>
    </lineage>
</organism>
<name>A0A4C1VCU6_EUMVA</name>
<evidence type="ECO:0000313" key="1">
    <source>
        <dbReference type="EMBL" id="GBP36439.1"/>
    </source>
</evidence>
<accession>A0A4C1VCU6</accession>
<protein>
    <submittedName>
        <fullName evidence="1">Uncharacterized protein</fullName>
    </submittedName>
</protein>
<proteinExistence type="predicted"/>
<dbReference type="AlphaFoldDB" id="A0A4C1VCU6"/>
<dbReference type="Proteomes" id="UP000299102">
    <property type="component" value="Unassembled WGS sequence"/>
</dbReference>
<sequence length="94" mass="10922">MSQLQYNIVDIHTYSIVEEGAAEGRQISENYHFRKVHGPAEIKWPTLKKKNPPLQSYETELRRRMPIEVSSNFLVDLSHSENRKNHGANFLLST</sequence>
<dbReference type="EMBL" id="BGZK01000318">
    <property type="protein sequence ID" value="GBP36439.1"/>
    <property type="molecule type" value="Genomic_DNA"/>
</dbReference>
<comment type="caution">
    <text evidence="1">The sequence shown here is derived from an EMBL/GenBank/DDBJ whole genome shotgun (WGS) entry which is preliminary data.</text>
</comment>
<gene>
    <name evidence="1" type="ORF">EVAR_88019_1</name>
</gene>
<keyword evidence="2" id="KW-1185">Reference proteome</keyword>